<dbReference type="AlphaFoldDB" id="I4G2A3"/>
<accession>I4G2A3</accession>
<dbReference type="Proteomes" id="UP000003480">
    <property type="component" value="Unassembled WGS sequence"/>
</dbReference>
<organism evidence="1 2">
    <name type="scientific">Microcystis aeruginosa PCC 9443</name>
    <dbReference type="NCBI Taxonomy" id="1160281"/>
    <lineage>
        <taxon>Bacteria</taxon>
        <taxon>Bacillati</taxon>
        <taxon>Cyanobacteriota</taxon>
        <taxon>Cyanophyceae</taxon>
        <taxon>Oscillatoriophycideae</taxon>
        <taxon>Chroococcales</taxon>
        <taxon>Microcystaceae</taxon>
        <taxon>Microcystis</taxon>
    </lineage>
</organism>
<sequence length="220" mass="25222">MVTPPGRNGRLRGYFYLLRSPRPRLAIVVNLEKESDPITCSRPNERIRTAWLNPLAVGRSDRFGDGISLSCSKLESVCIGSSLGLRICQTVRERRDLEVRKLKNTLPTEAYRTHSTVKLYRAIMVAIKEKIPLDPFASHFALTGALKHYGRVKKMGLPDRYRLFFRAIQTKEYKAIFVLWLGYPRKQGDKNDCYKVFTKIVQRGDFPSSLDALILDSQED</sequence>
<dbReference type="Pfam" id="PF11663">
    <property type="entry name" value="Toxin_YhaV"/>
    <property type="match status" value="1"/>
</dbReference>
<name>I4G2A3_MICAE</name>
<gene>
    <name evidence="1" type="ORF">MICAC_290014</name>
</gene>
<protein>
    <recommendedName>
        <fullName evidence="3">Type II toxin-antitoxin system YhaV family toxin</fullName>
    </recommendedName>
</protein>
<dbReference type="EMBL" id="CAIJ01000212">
    <property type="protein sequence ID" value="CCI02064.1"/>
    <property type="molecule type" value="Genomic_DNA"/>
</dbReference>
<evidence type="ECO:0000313" key="2">
    <source>
        <dbReference type="Proteomes" id="UP000003480"/>
    </source>
</evidence>
<dbReference type="InterPro" id="IPR021679">
    <property type="entry name" value="Toxin_endonuclease_YhaV"/>
</dbReference>
<reference evidence="1 2" key="1">
    <citation type="submission" date="2012-04" db="EMBL/GenBank/DDBJ databases">
        <authorList>
            <person name="Genoscope - CEA"/>
        </authorList>
    </citation>
    <scope>NUCLEOTIDE SEQUENCE [LARGE SCALE GENOMIC DNA]</scope>
    <source>
        <strain evidence="1 2">9443</strain>
    </source>
</reference>
<comment type="caution">
    <text evidence="1">The sequence shown here is derived from an EMBL/GenBank/DDBJ whole genome shotgun (WGS) entry which is preliminary data.</text>
</comment>
<dbReference type="GO" id="GO:0004540">
    <property type="term" value="F:RNA nuclease activity"/>
    <property type="evidence" value="ECO:0007669"/>
    <property type="project" value="InterPro"/>
</dbReference>
<proteinExistence type="predicted"/>
<evidence type="ECO:0000313" key="1">
    <source>
        <dbReference type="EMBL" id="CCI02064.1"/>
    </source>
</evidence>
<dbReference type="GO" id="GO:0110001">
    <property type="term" value="C:toxin-antitoxin complex"/>
    <property type="evidence" value="ECO:0007669"/>
    <property type="project" value="InterPro"/>
</dbReference>
<evidence type="ECO:0008006" key="3">
    <source>
        <dbReference type="Google" id="ProtNLM"/>
    </source>
</evidence>
<dbReference type="HOGENOM" id="CLU_1254740_0_0_3"/>